<proteinExistence type="predicted"/>
<dbReference type="PANTHER" id="PTHR47708:SF2">
    <property type="entry name" value="SI:CH73-132F6.5"/>
    <property type="match status" value="1"/>
</dbReference>
<reference evidence="2 3" key="1">
    <citation type="journal article" date="2014" name="BMC Genomics">
        <title>Architecture and functions of a multipartite genome of the methylotrophic bacterium Paracoccus aminophilus JCM 7686, containing primary and secondary chromids.</title>
        <authorList>
            <person name="Dziewit L."/>
            <person name="Czarnecki J."/>
            <person name="Wibberg D."/>
            <person name="Radlinska M."/>
            <person name="Mrozek P."/>
            <person name="Szymczak M."/>
            <person name="Schluter A."/>
            <person name="Puhler A."/>
            <person name="Bartosik D."/>
        </authorList>
    </citation>
    <scope>NUCLEOTIDE SEQUENCE [LARGE SCALE GENOMIC DNA]</scope>
    <source>
        <strain evidence="2">JCM 7686</strain>
    </source>
</reference>
<evidence type="ECO:0000259" key="1">
    <source>
        <dbReference type="Pfam" id="PF23544"/>
    </source>
</evidence>
<dbReference type="OrthoDB" id="21390at2"/>
<dbReference type="STRING" id="1367847.JCM7686_1756"/>
<name>S5XUH0_PARAH</name>
<dbReference type="RefSeq" id="WP_020950495.1">
    <property type="nucleotide sequence ID" value="NC_022041.1"/>
</dbReference>
<dbReference type="KEGG" id="pami:JCM7686_1756"/>
<dbReference type="InterPro" id="IPR056362">
    <property type="entry name" value="AtuA-like_ferredoxin_dom"/>
</dbReference>
<sequence>MILREIAHSRAGDKGNTSNISVIAYRPEDYALLCQEVTVARIRAQLSQFQPGLIRRYELPRLGALNFVLEGVLGGGVTRSLALDTHGKSLSSFVLEMEIPAPAAAPCAAGPNSEEVIR</sequence>
<feature type="domain" description="AtuA-like ferredoxin-fold" evidence="1">
    <location>
        <begin position="2"/>
        <end position="99"/>
    </location>
</feature>
<evidence type="ECO:0000313" key="2">
    <source>
        <dbReference type="EMBL" id="AGT08857.1"/>
    </source>
</evidence>
<evidence type="ECO:0000313" key="3">
    <source>
        <dbReference type="Proteomes" id="UP000015480"/>
    </source>
</evidence>
<keyword evidence="3" id="KW-1185">Reference proteome</keyword>
<dbReference type="PANTHER" id="PTHR47708">
    <property type="match status" value="1"/>
</dbReference>
<dbReference type="Pfam" id="PF23544">
    <property type="entry name" value="AtuA_ferredoxin"/>
    <property type="match status" value="1"/>
</dbReference>
<dbReference type="EMBL" id="CP006650">
    <property type="protein sequence ID" value="AGT08857.1"/>
    <property type="molecule type" value="Genomic_DNA"/>
</dbReference>
<dbReference type="AlphaFoldDB" id="S5XUH0"/>
<dbReference type="PATRIC" id="fig|1367847.3.peg.1739"/>
<gene>
    <name evidence="2" type="ORF">JCM7686_1756</name>
</gene>
<organism evidence="2 3">
    <name type="scientific">Paracoccus aminophilus JCM 7686</name>
    <dbReference type="NCBI Taxonomy" id="1367847"/>
    <lineage>
        <taxon>Bacteria</taxon>
        <taxon>Pseudomonadati</taxon>
        <taxon>Pseudomonadota</taxon>
        <taxon>Alphaproteobacteria</taxon>
        <taxon>Rhodobacterales</taxon>
        <taxon>Paracoccaceae</taxon>
        <taxon>Paracoccus</taxon>
    </lineage>
</organism>
<dbReference type="eggNOG" id="ENOG5032S8H">
    <property type="taxonomic scope" value="Bacteria"/>
</dbReference>
<protein>
    <recommendedName>
        <fullName evidence="1">AtuA-like ferredoxin-fold domain-containing protein</fullName>
    </recommendedName>
</protein>
<accession>S5XUH0</accession>
<dbReference type="HOGENOM" id="CLU_142305_0_0_5"/>
<dbReference type="Proteomes" id="UP000015480">
    <property type="component" value="Chromosome"/>
</dbReference>